<reference evidence="2 3" key="1">
    <citation type="submission" date="2020-08" db="EMBL/GenBank/DDBJ databases">
        <title>Genomic Encyclopedia of Type Strains, Phase IV (KMG-IV): sequencing the most valuable type-strain genomes for metagenomic binning, comparative biology and taxonomic classification.</title>
        <authorList>
            <person name="Goeker M."/>
        </authorList>
    </citation>
    <scope>NUCLEOTIDE SEQUENCE [LARGE SCALE GENOMIC DNA]</scope>
    <source>
        <strain evidence="2 3">DSM 40141</strain>
    </source>
</reference>
<proteinExistence type="predicted"/>
<organism evidence="2 3">
    <name type="scientific">Streptomyces candidus</name>
    <dbReference type="NCBI Taxonomy" id="67283"/>
    <lineage>
        <taxon>Bacteria</taxon>
        <taxon>Bacillati</taxon>
        <taxon>Actinomycetota</taxon>
        <taxon>Actinomycetes</taxon>
        <taxon>Kitasatosporales</taxon>
        <taxon>Streptomycetaceae</taxon>
        <taxon>Streptomyces</taxon>
    </lineage>
</organism>
<dbReference type="AlphaFoldDB" id="A0A7X0HNI7"/>
<dbReference type="Proteomes" id="UP000540423">
    <property type="component" value="Unassembled WGS sequence"/>
</dbReference>
<protein>
    <submittedName>
        <fullName evidence="2">Uncharacterized protein</fullName>
    </submittedName>
</protein>
<evidence type="ECO:0000313" key="3">
    <source>
        <dbReference type="Proteomes" id="UP000540423"/>
    </source>
</evidence>
<evidence type="ECO:0000313" key="2">
    <source>
        <dbReference type="EMBL" id="MBB6439433.1"/>
    </source>
</evidence>
<gene>
    <name evidence="2" type="ORF">HNQ79_005945</name>
</gene>
<sequence>MDPHSLSCIPEPILTPHHYQKHDPTEHRFRDHHLLPQSCGRLHHDGLASANSSRSEASSAWRCSAVFRAGSKTPRPDQADAVTGRKNPRPDIRGPIQPVEAEALLRVWVDGGIDTADAAQRQALEDLAAADMVTRGDLIDVLPDNVVYSLRMLSEPSPPTDTPHVAVR</sequence>
<keyword evidence="3" id="KW-1185">Reference proteome</keyword>
<dbReference type="EMBL" id="JACHEM010000021">
    <property type="protein sequence ID" value="MBB6439433.1"/>
    <property type="molecule type" value="Genomic_DNA"/>
</dbReference>
<comment type="caution">
    <text evidence="2">The sequence shown here is derived from an EMBL/GenBank/DDBJ whole genome shotgun (WGS) entry which is preliminary data.</text>
</comment>
<name>A0A7X0HNI7_9ACTN</name>
<accession>A0A7X0HNI7</accession>
<feature type="region of interest" description="Disordered" evidence="1">
    <location>
        <begin position="69"/>
        <end position="95"/>
    </location>
</feature>
<evidence type="ECO:0000256" key="1">
    <source>
        <dbReference type="SAM" id="MobiDB-lite"/>
    </source>
</evidence>
<dbReference type="RefSeq" id="WP_185035988.1">
    <property type="nucleotide sequence ID" value="NZ_BNBN01000015.1"/>
</dbReference>